<evidence type="ECO:0000313" key="2">
    <source>
        <dbReference type="EMBL" id="GBC05238.1"/>
    </source>
</evidence>
<evidence type="ECO:0000313" key="3">
    <source>
        <dbReference type="EMBL" id="GES79795.1"/>
    </source>
</evidence>
<accession>A0A2Z6RQA8</accession>
<proteinExistence type="predicted"/>
<comment type="caution">
    <text evidence="2">The sequence shown here is derived from an EMBL/GenBank/DDBJ whole genome shotgun (WGS) entry which is preliminary data.</text>
</comment>
<dbReference type="Proteomes" id="UP000247702">
    <property type="component" value="Unassembled WGS sequence"/>
</dbReference>
<keyword evidence="4" id="KW-1185">Reference proteome</keyword>
<sequence>MSDIKPKSPPVSTEETIISNIIIEELPDNFILDKKKQNVIVDYEILSKSSEGNASDYNSEDESQNDRKKRTADDDLAEVATPPHVNSEGGLIIKEIYDFEIIEKEKVECAAIIEEEESYQDVNKKENAYKFTKNKKRKTNDKRNEPTVS</sequence>
<reference evidence="3" key="2">
    <citation type="submission" date="2019-10" db="EMBL/GenBank/DDBJ databases">
        <title>Conservation and host-specific expression of non-tandemly repeated heterogenous ribosome RNA gene in arbuscular mycorrhizal fungi.</title>
        <authorList>
            <person name="Maeda T."/>
            <person name="Kobayashi Y."/>
            <person name="Nakagawa T."/>
            <person name="Ezawa T."/>
            <person name="Yamaguchi K."/>
            <person name="Bino T."/>
            <person name="Nishimoto Y."/>
            <person name="Shigenobu S."/>
            <person name="Kawaguchi M."/>
        </authorList>
    </citation>
    <scope>NUCLEOTIDE SEQUENCE</scope>
    <source>
        <strain evidence="3">HR1</strain>
    </source>
</reference>
<dbReference type="Proteomes" id="UP000615446">
    <property type="component" value="Unassembled WGS sequence"/>
</dbReference>
<name>A0A2Z6RQA8_9GLOM</name>
<reference evidence="2 4" key="1">
    <citation type="submission" date="2017-11" db="EMBL/GenBank/DDBJ databases">
        <title>The genome of Rhizophagus clarus HR1 reveals common genetic basis of auxotrophy among arbuscular mycorrhizal fungi.</title>
        <authorList>
            <person name="Kobayashi Y."/>
        </authorList>
    </citation>
    <scope>NUCLEOTIDE SEQUENCE [LARGE SCALE GENOMIC DNA]</scope>
    <source>
        <strain evidence="2 4">HR1</strain>
    </source>
</reference>
<evidence type="ECO:0000256" key="1">
    <source>
        <dbReference type="SAM" id="MobiDB-lite"/>
    </source>
</evidence>
<feature type="region of interest" description="Disordered" evidence="1">
    <location>
        <begin position="123"/>
        <end position="149"/>
    </location>
</feature>
<protein>
    <submittedName>
        <fullName evidence="2">Uncharacterized protein</fullName>
    </submittedName>
</protein>
<gene>
    <name evidence="3" type="ORF">RCL2_000709400</name>
    <name evidence="2" type="ORF">RclHR1_06120002</name>
</gene>
<dbReference type="OrthoDB" id="2413213at2759"/>
<organism evidence="2 4">
    <name type="scientific">Rhizophagus clarus</name>
    <dbReference type="NCBI Taxonomy" id="94130"/>
    <lineage>
        <taxon>Eukaryota</taxon>
        <taxon>Fungi</taxon>
        <taxon>Fungi incertae sedis</taxon>
        <taxon>Mucoromycota</taxon>
        <taxon>Glomeromycotina</taxon>
        <taxon>Glomeromycetes</taxon>
        <taxon>Glomerales</taxon>
        <taxon>Glomeraceae</taxon>
        <taxon>Rhizophagus</taxon>
    </lineage>
</organism>
<evidence type="ECO:0000313" key="4">
    <source>
        <dbReference type="Proteomes" id="UP000247702"/>
    </source>
</evidence>
<dbReference type="AlphaFoldDB" id="A0A2Z6RQA8"/>
<dbReference type="EMBL" id="BEXD01003996">
    <property type="protein sequence ID" value="GBC05238.1"/>
    <property type="molecule type" value="Genomic_DNA"/>
</dbReference>
<feature type="region of interest" description="Disordered" evidence="1">
    <location>
        <begin position="50"/>
        <end position="84"/>
    </location>
</feature>
<dbReference type="EMBL" id="BLAL01000044">
    <property type="protein sequence ID" value="GES79795.1"/>
    <property type="molecule type" value="Genomic_DNA"/>
</dbReference>